<dbReference type="GO" id="GO:0008353">
    <property type="term" value="F:RNA polymerase II CTD heptapeptide repeat kinase activity"/>
    <property type="evidence" value="ECO:0007669"/>
    <property type="project" value="UniProtKB-EC"/>
</dbReference>
<feature type="domain" description="Protein kinase" evidence="12">
    <location>
        <begin position="316"/>
        <end position="600"/>
    </location>
</feature>
<dbReference type="InterPro" id="IPR000719">
    <property type="entry name" value="Prot_kinase_dom"/>
</dbReference>
<dbReference type="PROSITE" id="PS00108">
    <property type="entry name" value="PROTEIN_KINASE_ST"/>
    <property type="match status" value="1"/>
</dbReference>
<dbReference type="InterPro" id="IPR017441">
    <property type="entry name" value="Protein_kinase_ATP_BS"/>
</dbReference>
<dbReference type="GO" id="GO:0008024">
    <property type="term" value="C:cyclin/CDK positive transcription elongation factor complex"/>
    <property type="evidence" value="ECO:0007669"/>
    <property type="project" value="TreeGrafter"/>
</dbReference>
<comment type="caution">
    <text evidence="13">The sequence shown here is derived from an EMBL/GenBank/DDBJ whole genome shotgun (WGS) entry which is preliminary data.</text>
</comment>
<feature type="region of interest" description="Disordered" evidence="11">
    <location>
        <begin position="1"/>
        <end position="111"/>
    </location>
</feature>
<dbReference type="OrthoDB" id="204883at2759"/>
<dbReference type="AlphaFoldDB" id="A0A9N9HGM9"/>
<comment type="catalytic activity">
    <reaction evidence="8">
        <text>L-seryl-[protein] + ATP = O-phospho-L-seryl-[protein] + ADP + H(+)</text>
        <dbReference type="Rhea" id="RHEA:17989"/>
        <dbReference type="Rhea" id="RHEA-COMP:9863"/>
        <dbReference type="Rhea" id="RHEA-COMP:11604"/>
        <dbReference type="ChEBI" id="CHEBI:15378"/>
        <dbReference type="ChEBI" id="CHEBI:29999"/>
        <dbReference type="ChEBI" id="CHEBI:30616"/>
        <dbReference type="ChEBI" id="CHEBI:83421"/>
        <dbReference type="ChEBI" id="CHEBI:456216"/>
        <dbReference type="EC" id="2.7.11.22"/>
    </reaction>
</comment>
<evidence type="ECO:0000256" key="1">
    <source>
        <dbReference type="ARBA" id="ARBA00006485"/>
    </source>
</evidence>
<dbReference type="PANTHER" id="PTHR24056:SF546">
    <property type="entry name" value="CYCLIN-DEPENDENT KINASE 12"/>
    <property type="match status" value="1"/>
</dbReference>
<evidence type="ECO:0000256" key="3">
    <source>
        <dbReference type="ARBA" id="ARBA00022679"/>
    </source>
</evidence>
<dbReference type="InterPro" id="IPR050108">
    <property type="entry name" value="CDK"/>
</dbReference>
<feature type="region of interest" description="Disordered" evidence="11">
    <location>
        <begin position="154"/>
        <end position="203"/>
    </location>
</feature>
<protein>
    <submittedName>
        <fullName evidence="13">13499_t:CDS:1</fullName>
    </submittedName>
</protein>
<evidence type="ECO:0000256" key="2">
    <source>
        <dbReference type="ARBA" id="ARBA00022527"/>
    </source>
</evidence>
<dbReference type="EMBL" id="CAJVPS010016181">
    <property type="protein sequence ID" value="CAG8689046.1"/>
    <property type="molecule type" value="Genomic_DNA"/>
</dbReference>
<keyword evidence="2" id="KW-0723">Serine/threonine-protein kinase</keyword>
<evidence type="ECO:0000256" key="8">
    <source>
        <dbReference type="ARBA" id="ARBA00048367"/>
    </source>
</evidence>
<dbReference type="PANTHER" id="PTHR24056">
    <property type="entry name" value="CELL DIVISION PROTEIN KINASE"/>
    <property type="match status" value="1"/>
</dbReference>
<dbReference type="SMART" id="SM00220">
    <property type="entry name" value="S_TKc"/>
    <property type="match status" value="1"/>
</dbReference>
<dbReference type="PROSITE" id="PS50011">
    <property type="entry name" value="PROTEIN_KINASE_DOM"/>
    <property type="match status" value="1"/>
</dbReference>
<dbReference type="GO" id="GO:0030332">
    <property type="term" value="F:cyclin binding"/>
    <property type="evidence" value="ECO:0007669"/>
    <property type="project" value="TreeGrafter"/>
</dbReference>
<feature type="non-terminal residue" evidence="13">
    <location>
        <position position="691"/>
    </location>
</feature>
<feature type="non-terminal residue" evidence="13">
    <location>
        <position position="1"/>
    </location>
</feature>
<dbReference type="FunFam" id="3.30.200.20:FF:000375">
    <property type="entry name" value="Cell division related protein kinase 2"/>
    <property type="match status" value="1"/>
</dbReference>
<evidence type="ECO:0000256" key="5">
    <source>
        <dbReference type="ARBA" id="ARBA00022777"/>
    </source>
</evidence>
<feature type="compositionally biased region" description="Low complexity" evidence="11">
    <location>
        <begin position="40"/>
        <end position="57"/>
    </location>
</feature>
<feature type="compositionally biased region" description="Basic residues" evidence="11">
    <location>
        <begin position="29"/>
        <end position="39"/>
    </location>
</feature>
<dbReference type="GO" id="GO:0005524">
    <property type="term" value="F:ATP binding"/>
    <property type="evidence" value="ECO:0007669"/>
    <property type="project" value="UniProtKB-UniRule"/>
</dbReference>
<dbReference type="SUPFAM" id="SSF56112">
    <property type="entry name" value="Protein kinase-like (PK-like)"/>
    <property type="match status" value="1"/>
</dbReference>
<evidence type="ECO:0000256" key="7">
    <source>
        <dbReference type="ARBA" id="ARBA00047811"/>
    </source>
</evidence>
<keyword evidence="14" id="KW-1185">Reference proteome</keyword>
<feature type="compositionally biased region" description="Low complexity" evidence="11">
    <location>
        <begin position="66"/>
        <end position="81"/>
    </location>
</feature>
<evidence type="ECO:0000259" key="12">
    <source>
        <dbReference type="PROSITE" id="PS50011"/>
    </source>
</evidence>
<dbReference type="Gene3D" id="3.30.200.20">
    <property type="entry name" value="Phosphorylase Kinase, domain 1"/>
    <property type="match status" value="1"/>
</dbReference>
<evidence type="ECO:0000313" key="14">
    <source>
        <dbReference type="Proteomes" id="UP000789508"/>
    </source>
</evidence>
<dbReference type="PROSITE" id="PS00107">
    <property type="entry name" value="PROTEIN_KINASE_ATP"/>
    <property type="match status" value="1"/>
</dbReference>
<evidence type="ECO:0000313" key="13">
    <source>
        <dbReference type="EMBL" id="CAG8689046.1"/>
    </source>
</evidence>
<comment type="catalytic activity">
    <reaction evidence="9">
        <text>[DNA-directed RNA polymerase] + ATP = phospho-[DNA-directed RNA polymerase] + ADP + H(+)</text>
        <dbReference type="Rhea" id="RHEA:10216"/>
        <dbReference type="Rhea" id="RHEA-COMP:11321"/>
        <dbReference type="Rhea" id="RHEA-COMP:11322"/>
        <dbReference type="ChEBI" id="CHEBI:15378"/>
        <dbReference type="ChEBI" id="CHEBI:30616"/>
        <dbReference type="ChEBI" id="CHEBI:43176"/>
        <dbReference type="ChEBI" id="CHEBI:68546"/>
        <dbReference type="ChEBI" id="CHEBI:456216"/>
        <dbReference type="EC" id="2.7.11.23"/>
    </reaction>
</comment>
<feature type="compositionally biased region" description="Polar residues" evidence="11">
    <location>
        <begin position="85"/>
        <end position="98"/>
    </location>
</feature>
<gene>
    <name evidence="13" type="ORF">ALEPTO_LOCUS11143</name>
</gene>
<evidence type="ECO:0000256" key="11">
    <source>
        <dbReference type="SAM" id="MobiDB-lite"/>
    </source>
</evidence>
<feature type="compositionally biased region" description="Polar residues" evidence="11">
    <location>
        <begin position="289"/>
        <end position="304"/>
    </location>
</feature>
<dbReference type="InterPro" id="IPR008271">
    <property type="entry name" value="Ser/Thr_kinase_AS"/>
</dbReference>
<dbReference type="Pfam" id="PF00069">
    <property type="entry name" value="Pkinase"/>
    <property type="match status" value="1"/>
</dbReference>
<dbReference type="InterPro" id="IPR011009">
    <property type="entry name" value="Kinase-like_dom_sf"/>
</dbReference>
<keyword evidence="6 10" id="KW-0067">ATP-binding</keyword>
<name>A0A9N9HGM9_9GLOM</name>
<keyword evidence="4 10" id="KW-0547">Nucleotide-binding</keyword>
<dbReference type="Proteomes" id="UP000789508">
    <property type="component" value="Unassembled WGS sequence"/>
</dbReference>
<feature type="region of interest" description="Disordered" evidence="11">
    <location>
        <begin position="287"/>
        <end position="306"/>
    </location>
</feature>
<evidence type="ECO:0000256" key="4">
    <source>
        <dbReference type="ARBA" id="ARBA00022741"/>
    </source>
</evidence>
<accession>A0A9N9HGM9</accession>
<evidence type="ECO:0000256" key="9">
    <source>
        <dbReference type="ARBA" id="ARBA00049280"/>
    </source>
</evidence>
<dbReference type="GO" id="GO:0032968">
    <property type="term" value="P:positive regulation of transcription elongation by RNA polymerase II"/>
    <property type="evidence" value="ECO:0007669"/>
    <property type="project" value="TreeGrafter"/>
</dbReference>
<reference evidence="13" key="1">
    <citation type="submission" date="2021-06" db="EMBL/GenBank/DDBJ databases">
        <authorList>
            <person name="Kallberg Y."/>
            <person name="Tangrot J."/>
            <person name="Rosling A."/>
        </authorList>
    </citation>
    <scope>NUCLEOTIDE SEQUENCE</scope>
    <source>
        <strain evidence="13">FL130A</strain>
    </source>
</reference>
<organism evidence="13 14">
    <name type="scientific">Ambispora leptoticha</name>
    <dbReference type="NCBI Taxonomy" id="144679"/>
    <lineage>
        <taxon>Eukaryota</taxon>
        <taxon>Fungi</taxon>
        <taxon>Fungi incertae sedis</taxon>
        <taxon>Mucoromycota</taxon>
        <taxon>Glomeromycotina</taxon>
        <taxon>Glomeromycetes</taxon>
        <taxon>Archaeosporales</taxon>
        <taxon>Ambisporaceae</taxon>
        <taxon>Ambispora</taxon>
    </lineage>
</organism>
<dbReference type="GO" id="GO:0004693">
    <property type="term" value="F:cyclin-dependent protein serine/threonine kinase activity"/>
    <property type="evidence" value="ECO:0007669"/>
    <property type="project" value="UniProtKB-EC"/>
</dbReference>
<feature type="compositionally biased region" description="Basic and acidic residues" evidence="11">
    <location>
        <begin position="1"/>
        <end position="19"/>
    </location>
</feature>
<keyword evidence="5" id="KW-0418">Kinase</keyword>
<feature type="compositionally biased region" description="Polar residues" evidence="11">
    <location>
        <begin position="177"/>
        <end position="198"/>
    </location>
</feature>
<keyword evidence="3" id="KW-0808">Transferase</keyword>
<feature type="region of interest" description="Disordered" evidence="11">
    <location>
        <begin position="128"/>
        <end position="147"/>
    </location>
</feature>
<proteinExistence type="inferred from homology"/>
<dbReference type="FunFam" id="1.10.510.10:FF:000415">
    <property type="entry name" value="CMGC/CDK/CRK7 protein kinase, variant"/>
    <property type="match status" value="1"/>
</dbReference>
<evidence type="ECO:0000256" key="6">
    <source>
        <dbReference type="ARBA" id="ARBA00022840"/>
    </source>
</evidence>
<dbReference type="Gene3D" id="1.10.510.10">
    <property type="entry name" value="Transferase(Phosphotransferase) domain 1"/>
    <property type="match status" value="1"/>
</dbReference>
<sequence>NDHEHSQHHVNQHEHEHYSHQPQQYQHHQQIHHGHHQHGGLHSTQQLPPQQPSIHPHYSQHHPPHHQQLYQQQQQQYQQHPSGEHTWTSDLINNNASHHQPPPPGTTNLLSQSHNYLVHGQLPHLQQQQNIQNPNGPPGAPPNLQNQLFSEQSLPPHLQHPAPFQGQLPPRIAPSWDQRSNTFRSQIPSNPNIGNNSFSYPPESYQSYPPQLPFMTGIQSTSNHYAYDNKQQSTQFAQYPPQSQFAHLNQSYLQDQQLPPASNYPPMPSQIVAEAPTYMGNMPEKSLMGSENTAETKLNPSPIQVTPLMNKPTELYEKLGQVGEGTFGKVYKARNRETGNIVALKKIRMEAEKEGFPLTALREIKLLQSLRNDHIVKLLEIMVTSGVVYMVFEYMDHDLTGVLANPQIKFEVQHIKCLMKQLLEGLVVLHERGILHRDIKGSNLLLNNRGQLKLGDFGLARKYDSKRQQDYTNRVVTLWYRPPELCLGATEYGPEVDMWSAGCILMELFTRKPLFQGSDELSQLENIFQLLGSPSPEKWPDVVDLPWYDLMAPATESMPKLQEKYGGVLTTAAMELAEALLSLNPENRPTARKALNFSFFIEEMPTACSLEELPEIQGDWHEYESKQRKRGAGNWPSNWKQCNTPDLQYDIGIILLPKYLADGKANFPDDCDREQIFEENNTNAPPTSESQ</sequence>
<evidence type="ECO:0000256" key="10">
    <source>
        <dbReference type="PROSITE-ProRule" id="PRU10141"/>
    </source>
</evidence>
<dbReference type="CDD" id="cd07840">
    <property type="entry name" value="STKc_CDK9_like"/>
    <property type="match status" value="1"/>
</dbReference>
<comment type="similarity">
    <text evidence="1">Belongs to the protein kinase superfamily. CMGC Ser/Thr protein kinase family. CDC2/CDKX subfamily.</text>
</comment>
<feature type="binding site" evidence="10">
    <location>
        <position position="345"/>
    </location>
    <ligand>
        <name>ATP</name>
        <dbReference type="ChEBI" id="CHEBI:30616"/>
    </ligand>
</feature>
<comment type="catalytic activity">
    <reaction evidence="7">
        <text>L-threonyl-[protein] + ATP = O-phospho-L-threonyl-[protein] + ADP + H(+)</text>
        <dbReference type="Rhea" id="RHEA:46608"/>
        <dbReference type="Rhea" id="RHEA-COMP:11060"/>
        <dbReference type="Rhea" id="RHEA-COMP:11605"/>
        <dbReference type="ChEBI" id="CHEBI:15378"/>
        <dbReference type="ChEBI" id="CHEBI:30013"/>
        <dbReference type="ChEBI" id="CHEBI:30616"/>
        <dbReference type="ChEBI" id="CHEBI:61977"/>
        <dbReference type="ChEBI" id="CHEBI:456216"/>
        <dbReference type="EC" id="2.7.11.22"/>
    </reaction>
</comment>